<reference evidence="2" key="1">
    <citation type="submission" date="2022-03" db="EMBL/GenBank/DDBJ databases">
        <title>Genome Identification and Characterization of new species Bdellovibrio reynosense LBG001 sp. nov. from a Mexico soil sample.</title>
        <authorList>
            <person name="Camilli A."/>
            <person name="Ajao Y."/>
            <person name="Guo X."/>
        </authorList>
    </citation>
    <scope>NUCLEOTIDE SEQUENCE</scope>
    <source>
        <strain evidence="2">LBG001</strain>
    </source>
</reference>
<evidence type="ECO:0000256" key="1">
    <source>
        <dbReference type="SAM" id="SignalP"/>
    </source>
</evidence>
<sequence length="94" mass="10508">MKKLILAAVLFASPAFAGKMKEIWFMTNESVLETLGFDEETVNVQGHKFVTVEGADLAITTEVRGYYARVTFKCLTTFKAANGFYEVIKTECVK</sequence>
<keyword evidence="1" id="KW-0732">Signal</keyword>
<name>A0ABY4C7Y4_9BACT</name>
<feature type="signal peptide" evidence="1">
    <location>
        <begin position="1"/>
        <end position="17"/>
    </location>
</feature>
<keyword evidence="3" id="KW-1185">Reference proteome</keyword>
<dbReference type="Proteomes" id="UP000830116">
    <property type="component" value="Chromosome"/>
</dbReference>
<dbReference type="EMBL" id="CP093442">
    <property type="protein sequence ID" value="UOE99790.1"/>
    <property type="molecule type" value="Genomic_DNA"/>
</dbReference>
<accession>A0ABY4C7Y4</accession>
<dbReference type="RefSeq" id="WP_243535059.1">
    <property type="nucleotide sequence ID" value="NZ_CP093442.1"/>
</dbReference>
<gene>
    <name evidence="2" type="ORF">MNR06_08785</name>
</gene>
<feature type="chain" id="PRO_5045503737" evidence="1">
    <location>
        <begin position="18"/>
        <end position="94"/>
    </location>
</feature>
<proteinExistence type="predicted"/>
<protein>
    <submittedName>
        <fullName evidence="2">Uncharacterized protein</fullName>
    </submittedName>
</protein>
<evidence type="ECO:0000313" key="2">
    <source>
        <dbReference type="EMBL" id="UOE99790.1"/>
    </source>
</evidence>
<evidence type="ECO:0000313" key="3">
    <source>
        <dbReference type="Proteomes" id="UP000830116"/>
    </source>
</evidence>
<organism evidence="2 3">
    <name type="scientific">Bdellovibrio reynosensis</name>
    <dbReference type="NCBI Taxonomy" id="2835041"/>
    <lineage>
        <taxon>Bacteria</taxon>
        <taxon>Pseudomonadati</taxon>
        <taxon>Bdellovibrionota</taxon>
        <taxon>Bdellovibrionia</taxon>
        <taxon>Bdellovibrionales</taxon>
        <taxon>Pseudobdellovibrionaceae</taxon>
        <taxon>Bdellovibrio</taxon>
    </lineage>
</organism>